<name>D7MHE0_ARALL</name>
<dbReference type="STRING" id="81972.D7MHE0"/>
<evidence type="ECO:0000313" key="1">
    <source>
        <dbReference type="EMBL" id="EFH46629.1"/>
    </source>
</evidence>
<gene>
    <name evidence="1" type="ORF">ARALYDRAFT_915553</name>
</gene>
<dbReference type="Gramene" id="scaffold_703295.1">
    <property type="protein sequence ID" value="scaffold_703295.1"/>
    <property type="gene ID" value="scaffold_703295.1"/>
</dbReference>
<organism evidence="2">
    <name type="scientific">Arabidopsis lyrata subsp. lyrata</name>
    <name type="common">Lyre-leaved rock-cress</name>
    <dbReference type="NCBI Taxonomy" id="81972"/>
    <lineage>
        <taxon>Eukaryota</taxon>
        <taxon>Viridiplantae</taxon>
        <taxon>Streptophyta</taxon>
        <taxon>Embryophyta</taxon>
        <taxon>Tracheophyta</taxon>
        <taxon>Spermatophyta</taxon>
        <taxon>Magnoliopsida</taxon>
        <taxon>eudicotyledons</taxon>
        <taxon>Gunneridae</taxon>
        <taxon>Pentapetalae</taxon>
        <taxon>rosids</taxon>
        <taxon>malvids</taxon>
        <taxon>Brassicales</taxon>
        <taxon>Brassicaceae</taxon>
        <taxon>Camelineae</taxon>
        <taxon>Arabidopsis</taxon>
    </lineage>
</organism>
<proteinExistence type="predicted"/>
<dbReference type="HOGENOM" id="CLU_187119_0_0_1"/>
<dbReference type="AlphaFoldDB" id="D7MHE0"/>
<reference evidence="2" key="1">
    <citation type="journal article" date="2011" name="Nat. Genet.">
        <title>The Arabidopsis lyrata genome sequence and the basis of rapid genome size change.</title>
        <authorList>
            <person name="Hu T.T."/>
            <person name="Pattyn P."/>
            <person name="Bakker E.G."/>
            <person name="Cao J."/>
            <person name="Cheng J.-F."/>
            <person name="Clark R.M."/>
            <person name="Fahlgren N."/>
            <person name="Fawcett J.A."/>
            <person name="Grimwood J."/>
            <person name="Gundlach H."/>
            <person name="Haberer G."/>
            <person name="Hollister J.D."/>
            <person name="Ossowski S."/>
            <person name="Ottilar R.P."/>
            <person name="Salamov A.A."/>
            <person name="Schneeberger K."/>
            <person name="Spannagl M."/>
            <person name="Wang X."/>
            <person name="Yang L."/>
            <person name="Nasrallah M.E."/>
            <person name="Bergelson J."/>
            <person name="Carrington J.C."/>
            <person name="Gaut B.S."/>
            <person name="Schmutz J."/>
            <person name="Mayer K.F.X."/>
            <person name="Van de Peer Y."/>
            <person name="Grigoriev I.V."/>
            <person name="Nordborg M."/>
            <person name="Weigel D."/>
            <person name="Guo Y.-L."/>
        </authorList>
    </citation>
    <scope>NUCLEOTIDE SEQUENCE [LARGE SCALE GENOMIC DNA]</scope>
    <source>
        <strain evidence="2">cv. MN47</strain>
    </source>
</reference>
<keyword evidence="2" id="KW-1185">Reference proteome</keyword>
<dbReference type="Proteomes" id="UP000008694">
    <property type="component" value="Unassembled WGS sequence"/>
</dbReference>
<sequence length="99" mass="11038">MSTPKSGGDPLQHPTKEQLTDISYCITSPHPWPSYLVNARLRVIFQLRLFCLEQPITQMRWICGLLAAFLVLLSNCASLSHDGSLVVGGFFDSSIEENE</sequence>
<protein>
    <submittedName>
        <fullName evidence="1">Uncharacterized protein</fullName>
    </submittedName>
</protein>
<dbReference type="EMBL" id="GL348719">
    <property type="protein sequence ID" value="EFH46629.1"/>
    <property type="molecule type" value="Genomic_DNA"/>
</dbReference>
<evidence type="ECO:0000313" key="2">
    <source>
        <dbReference type="Proteomes" id="UP000008694"/>
    </source>
</evidence>
<accession>D7MHE0</accession>